<organism evidence="1 2">
    <name type="scientific">Peronosclerospora sorghi</name>
    <dbReference type="NCBI Taxonomy" id="230839"/>
    <lineage>
        <taxon>Eukaryota</taxon>
        <taxon>Sar</taxon>
        <taxon>Stramenopiles</taxon>
        <taxon>Oomycota</taxon>
        <taxon>Peronosporomycetes</taxon>
        <taxon>Peronosporales</taxon>
        <taxon>Peronosporaceae</taxon>
        <taxon>Peronosclerospora</taxon>
    </lineage>
</organism>
<proteinExistence type="predicted"/>
<dbReference type="Proteomes" id="UP001163321">
    <property type="component" value="Chromosome 8"/>
</dbReference>
<keyword evidence="2" id="KW-1185">Reference proteome</keyword>
<sequence length="87" mass="9847">MAEKVAEYTEMLFRFENDVAAVLDPRIKTELLPADFCNNSNLRKLRTLFEAEFPAPLESLVRSQEATTSTSTPADSGDNWQQDTSYL</sequence>
<dbReference type="EMBL" id="CM047587">
    <property type="protein sequence ID" value="KAI9908310.1"/>
    <property type="molecule type" value="Genomic_DNA"/>
</dbReference>
<reference evidence="1 2" key="1">
    <citation type="journal article" date="2022" name="bioRxiv">
        <title>The genome of the oomycete Peronosclerospora sorghi, a cosmopolitan pathogen of maize and sorghum, is inflated with dispersed pseudogenes.</title>
        <authorList>
            <person name="Fletcher K."/>
            <person name="Martin F."/>
            <person name="Isakeit T."/>
            <person name="Cavanaugh K."/>
            <person name="Magill C."/>
            <person name="Michelmore R."/>
        </authorList>
    </citation>
    <scope>NUCLEOTIDE SEQUENCE [LARGE SCALE GENOMIC DNA]</scope>
    <source>
        <strain evidence="1">P6</strain>
    </source>
</reference>
<protein>
    <submittedName>
        <fullName evidence="1">Uncharacterized protein</fullName>
    </submittedName>
</protein>
<evidence type="ECO:0000313" key="1">
    <source>
        <dbReference type="EMBL" id="KAI9908310.1"/>
    </source>
</evidence>
<gene>
    <name evidence="1" type="ORF">PsorP6_016515</name>
</gene>
<evidence type="ECO:0000313" key="2">
    <source>
        <dbReference type="Proteomes" id="UP001163321"/>
    </source>
</evidence>
<comment type="caution">
    <text evidence="1">The sequence shown here is derived from an EMBL/GenBank/DDBJ whole genome shotgun (WGS) entry which is preliminary data.</text>
</comment>
<accession>A0ACC0VPN8</accession>
<name>A0ACC0VPN8_9STRA</name>